<feature type="compositionally biased region" description="Polar residues" evidence="5">
    <location>
        <begin position="540"/>
        <end position="552"/>
    </location>
</feature>
<dbReference type="PANTHER" id="PTHR16500:SF3">
    <property type="entry name" value="BRCA2-INTERACTING TRANSCRIPTIONAL REPRESSOR EMSY"/>
    <property type="match status" value="1"/>
</dbReference>
<feature type="compositionally biased region" description="Low complexity" evidence="5">
    <location>
        <begin position="522"/>
        <end position="539"/>
    </location>
</feature>
<comment type="caution">
    <text evidence="8">The sequence shown here is derived from an EMBL/GenBank/DDBJ whole genome shotgun (WGS) entry which is preliminary data.</text>
</comment>
<dbReference type="SUPFAM" id="SSF158639">
    <property type="entry name" value="ENT-like"/>
    <property type="match status" value="1"/>
</dbReference>
<feature type="compositionally biased region" description="Low complexity" evidence="5">
    <location>
        <begin position="784"/>
        <end position="804"/>
    </location>
</feature>
<name>A0ABQ9F4T7_TEGGR</name>
<dbReference type="Gene3D" id="1.20.920.10">
    <property type="entry name" value="Bromodomain-like"/>
    <property type="match status" value="1"/>
</dbReference>
<dbReference type="Gene3D" id="1.10.1240.40">
    <property type="entry name" value="ENT domain"/>
    <property type="match status" value="1"/>
</dbReference>
<dbReference type="SUPFAM" id="SSF47370">
    <property type="entry name" value="Bromodomain"/>
    <property type="match status" value="1"/>
</dbReference>
<feature type="region of interest" description="Disordered" evidence="5">
    <location>
        <begin position="80"/>
        <end position="123"/>
    </location>
</feature>
<feature type="region of interest" description="Disordered" evidence="5">
    <location>
        <begin position="783"/>
        <end position="829"/>
    </location>
</feature>
<protein>
    <recommendedName>
        <fullName evidence="10">ENT domain-containing protein</fullName>
    </recommendedName>
</protein>
<evidence type="ECO:0000256" key="3">
    <source>
        <dbReference type="ARBA" id="ARBA00023242"/>
    </source>
</evidence>
<dbReference type="PROSITE" id="PS50014">
    <property type="entry name" value="BROMODOMAIN_2"/>
    <property type="match status" value="1"/>
</dbReference>
<accession>A0ABQ9F4T7</accession>
<sequence length="875" mass="94001">MWPMLLDMGKGECKRMLRRLELEAYCSIVSAFRAQGELNKSKKKVLNDLQNILSISTERHRAEIRRAVNDEKLETIADTYAEKNAGMPSPSQTGNKDLTSLSSPTTPINGVQSKATRPTSPNSNVVVLPSGMSIHIKGSTSSVGTSTMTFLTPTVSIPRPRTKATIPRQRFPQVTHGQQKPGVVIPMGPQPVQPSPQTVQNIHIKQLDQSGGQQRGQNIQIKPVSKSTSTIQIRQEGGQPGTKILNISTQGGKIISTGTTRTPNIVTVNPKTLHLTAVKSGSGHTTGKPNVIVVQKTQPKRSGTPTGQSATKTSTVVSSPFEKELMNFLQKQDSTKHMIVNTPGGPGQRPVERKVIVTTPGQLEASRQKAKLDAENRTSSLLAELIQAAGIVPDGSGEGSGDVTINLDEATMAALGVQSTDSQNKAGTSQSLPNNEWFEYDVADDNSQTFQTTETESPKVTVQRTTSVDLSQLTDQLSSQQFYTIEVQEATELSHVPADGVDVTSEMESLPGRSSDITPDIASTSLQSSSASTSTLQSQDIENLQEESQFNENPRKSAAEIVKTSETISTVTSTQNSENAQKLGLSGELDPQTGIFYTVSTSSQDGATETTHVTVETSQGPAAKTFDLLSSSLAQAQIDLDPYQFVEEDVLTSKLQAAEGQGQIVGEISEEAPIQEEVKEEQEVQSDVTAIEVKPSKFIPLPDVNKSTINVTQEQIESVVPDLTFSQDEVVLSHEDVSDLNDVQIAMDADSLQGNMSAVAIETAHSIDPADVQQEMVALEDFGESASAGASSSSESQGDASSDANNLVRLSKRKRKPPSSIEDSPTQSVGGWTRACLGIHFHAFCITVDPAYAPDYYSIVKNPMDFGTIKKKLEV</sequence>
<dbReference type="InterPro" id="IPR001487">
    <property type="entry name" value="Bromodomain"/>
</dbReference>
<gene>
    <name evidence="8" type="ORF">KUTeg_012470</name>
</gene>
<evidence type="ECO:0000259" key="6">
    <source>
        <dbReference type="PROSITE" id="PS50014"/>
    </source>
</evidence>
<dbReference type="SMART" id="SM01191">
    <property type="entry name" value="ENT"/>
    <property type="match status" value="1"/>
</dbReference>
<evidence type="ECO:0000259" key="7">
    <source>
        <dbReference type="PROSITE" id="PS51138"/>
    </source>
</evidence>
<proteinExistence type="predicted"/>
<evidence type="ECO:0008006" key="10">
    <source>
        <dbReference type="Google" id="ProtNLM"/>
    </source>
</evidence>
<keyword evidence="9" id="KW-1185">Reference proteome</keyword>
<dbReference type="Pfam" id="PF03735">
    <property type="entry name" value="ENT"/>
    <property type="match status" value="1"/>
</dbReference>
<dbReference type="InterPro" id="IPR033482">
    <property type="entry name" value="EMSY"/>
</dbReference>
<dbReference type="EMBL" id="JARBDR010000640">
    <property type="protein sequence ID" value="KAJ8310605.1"/>
    <property type="molecule type" value="Genomic_DNA"/>
</dbReference>
<dbReference type="InterPro" id="IPR036142">
    <property type="entry name" value="ENT_dom-like_sf"/>
</dbReference>
<evidence type="ECO:0000256" key="5">
    <source>
        <dbReference type="SAM" id="MobiDB-lite"/>
    </source>
</evidence>
<feature type="region of interest" description="Disordered" evidence="5">
    <location>
        <begin position="209"/>
        <end position="231"/>
    </location>
</feature>
<dbReference type="PROSITE" id="PS51138">
    <property type="entry name" value="ENT"/>
    <property type="match status" value="1"/>
</dbReference>
<dbReference type="InterPro" id="IPR036427">
    <property type="entry name" value="Bromodomain-like_sf"/>
</dbReference>
<evidence type="ECO:0000313" key="9">
    <source>
        <dbReference type="Proteomes" id="UP001217089"/>
    </source>
</evidence>
<evidence type="ECO:0000256" key="1">
    <source>
        <dbReference type="ARBA" id="ARBA00004123"/>
    </source>
</evidence>
<feature type="domain" description="Bromo" evidence="6">
    <location>
        <begin position="844"/>
        <end position="875"/>
    </location>
</feature>
<keyword evidence="2 4" id="KW-0103">Bromodomain</keyword>
<evidence type="ECO:0000256" key="4">
    <source>
        <dbReference type="PROSITE-ProRule" id="PRU00035"/>
    </source>
</evidence>
<reference evidence="8 9" key="1">
    <citation type="submission" date="2022-12" db="EMBL/GenBank/DDBJ databases">
        <title>Chromosome-level genome of Tegillarca granosa.</title>
        <authorList>
            <person name="Kim J."/>
        </authorList>
    </citation>
    <scope>NUCLEOTIDE SEQUENCE [LARGE SCALE GENOMIC DNA]</scope>
    <source>
        <strain evidence="8">Teg-2019</strain>
        <tissue evidence="8">Adductor muscle</tissue>
    </source>
</reference>
<organism evidence="8 9">
    <name type="scientific">Tegillarca granosa</name>
    <name type="common">Malaysian cockle</name>
    <name type="synonym">Anadara granosa</name>
    <dbReference type="NCBI Taxonomy" id="220873"/>
    <lineage>
        <taxon>Eukaryota</taxon>
        <taxon>Metazoa</taxon>
        <taxon>Spiralia</taxon>
        <taxon>Lophotrochozoa</taxon>
        <taxon>Mollusca</taxon>
        <taxon>Bivalvia</taxon>
        <taxon>Autobranchia</taxon>
        <taxon>Pteriomorphia</taxon>
        <taxon>Arcoida</taxon>
        <taxon>Arcoidea</taxon>
        <taxon>Arcidae</taxon>
        <taxon>Tegillarca</taxon>
    </lineage>
</organism>
<feature type="region of interest" description="Disordered" evidence="5">
    <location>
        <begin position="505"/>
        <end position="555"/>
    </location>
</feature>
<dbReference type="InterPro" id="IPR005491">
    <property type="entry name" value="ENT_dom"/>
</dbReference>
<dbReference type="Pfam" id="PF00439">
    <property type="entry name" value="Bromodomain"/>
    <property type="match status" value="1"/>
</dbReference>
<evidence type="ECO:0000313" key="8">
    <source>
        <dbReference type="EMBL" id="KAJ8310605.1"/>
    </source>
</evidence>
<feature type="compositionally biased region" description="Polar residues" evidence="5">
    <location>
        <begin position="89"/>
        <end position="123"/>
    </location>
</feature>
<feature type="domain" description="ENT" evidence="7">
    <location>
        <begin position="13"/>
        <end position="101"/>
    </location>
</feature>
<dbReference type="PANTHER" id="PTHR16500">
    <property type="entry name" value="BRCA2-INTERACTING TRANSCRIPTIONAL REPRESSOR EMSY"/>
    <property type="match status" value="1"/>
</dbReference>
<keyword evidence="3" id="KW-0539">Nucleus</keyword>
<dbReference type="Proteomes" id="UP001217089">
    <property type="component" value="Unassembled WGS sequence"/>
</dbReference>
<evidence type="ECO:0000256" key="2">
    <source>
        <dbReference type="ARBA" id="ARBA00023117"/>
    </source>
</evidence>
<comment type="subcellular location">
    <subcellularLocation>
        <location evidence="1">Nucleus</location>
    </subcellularLocation>
</comment>